<dbReference type="EMBL" id="MN739240">
    <property type="protein sequence ID" value="QHS95121.1"/>
    <property type="molecule type" value="Genomic_DNA"/>
</dbReference>
<evidence type="ECO:0008006" key="2">
    <source>
        <dbReference type="Google" id="ProtNLM"/>
    </source>
</evidence>
<accession>A0A6C0BTL7</accession>
<sequence>MVTQPEYQPLQLYVGLTCLPGREDNFEKCLNSFISQKRQPNKVFVSYCSTYKRFPDSKFDIKLIEKFKDNELFEFIESDIDYGPATKFMASINRLKEIEQNNLDNTYLIVCDDDRTYYDYFIDNYYNLIKNDNDRVYTGYLEMLDKNKNFKIAFGADGYNIKGTWFDKLVNWYNTITSFEPEGKEAWYHDDHICSSFFHYNKLTVELTRKKSCHRNYVDEVSLTAFQNKRNDGRRTRLNSKCGMCYNKIRHNCNNNLDDRNKYLIKEGIFFD</sequence>
<dbReference type="InterPro" id="IPR029044">
    <property type="entry name" value="Nucleotide-diphossugar_trans"/>
</dbReference>
<dbReference type="SUPFAM" id="SSF53448">
    <property type="entry name" value="Nucleotide-diphospho-sugar transferases"/>
    <property type="match status" value="1"/>
</dbReference>
<evidence type="ECO:0000313" key="1">
    <source>
        <dbReference type="EMBL" id="QHS95121.1"/>
    </source>
</evidence>
<proteinExistence type="predicted"/>
<dbReference type="AlphaFoldDB" id="A0A6C0BTL7"/>
<name>A0A6C0BTL7_9ZZZZ</name>
<reference evidence="1" key="1">
    <citation type="journal article" date="2020" name="Nature">
        <title>Giant virus diversity and host interactions through global metagenomics.</title>
        <authorList>
            <person name="Schulz F."/>
            <person name="Roux S."/>
            <person name="Paez-Espino D."/>
            <person name="Jungbluth S."/>
            <person name="Walsh D.A."/>
            <person name="Denef V.J."/>
            <person name="McMahon K.D."/>
            <person name="Konstantinidis K.T."/>
            <person name="Eloe-Fadrosh E.A."/>
            <person name="Kyrpides N.C."/>
            <person name="Woyke T."/>
        </authorList>
    </citation>
    <scope>NUCLEOTIDE SEQUENCE</scope>
    <source>
        <strain evidence="1">GVMAG-M-3300018428-16</strain>
    </source>
</reference>
<organism evidence="1">
    <name type="scientific">viral metagenome</name>
    <dbReference type="NCBI Taxonomy" id="1070528"/>
    <lineage>
        <taxon>unclassified sequences</taxon>
        <taxon>metagenomes</taxon>
        <taxon>organismal metagenomes</taxon>
    </lineage>
</organism>
<protein>
    <recommendedName>
        <fullName evidence="2">Glycosyltransferase</fullName>
    </recommendedName>
</protein>